<evidence type="ECO:0000313" key="2">
    <source>
        <dbReference type="EMBL" id="KAK9674813.1"/>
    </source>
</evidence>
<evidence type="ECO:0000313" key="3">
    <source>
        <dbReference type="Proteomes" id="UP001479436"/>
    </source>
</evidence>
<name>A0ABR2VM42_9FUNG</name>
<organism evidence="2 3">
    <name type="scientific">Basidiobolus ranarum</name>
    <dbReference type="NCBI Taxonomy" id="34480"/>
    <lineage>
        <taxon>Eukaryota</taxon>
        <taxon>Fungi</taxon>
        <taxon>Fungi incertae sedis</taxon>
        <taxon>Zoopagomycota</taxon>
        <taxon>Entomophthoromycotina</taxon>
        <taxon>Basidiobolomycetes</taxon>
        <taxon>Basidiobolales</taxon>
        <taxon>Basidiobolaceae</taxon>
        <taxon>Basidiobolus</taxon>
    </lineage>
</organism>
<reference evidence="2 3" key="1">
    <citation type="submission" date="2023-04" db="EMBL/GenBank/DDBJ databases">
        <title>Genome of Basidiobolus ranarum AG-B5.</title>
        <authorList>
            <person name="Stajich J.E."/>
            <person name="Carter-House D."/>
            <person name="Gryganskyi A."/>
        </authorList>
    </citation>
    <scope>NUCLEOTIDE SEQUENCE [LARGE SCALE GENOMIC DNA]</scope>
    <source>
        <strain evidence="2 3">AG-B5</strain>
    </source>
</reference>
<evidence type="ECO:0000256" key="1">
    <source>
        <dbReference type="SAM" id="SignalP"/>
    </source>
</evidence>
<evidence type="ECO:0008006" key="4">
    <source>
        <dbReference type="Google" id="ProtNLM"/>
    </source>
</evidence>
<proteinExistence type="predicted"/>
<sequence length="133" mass="14180">MHLTNIILLATAAILSVVQAAPVPSSCKGWRLTSPPNNPGLTWNTGSNQGISWDTGASKVKTITTIALVSSDNSVNEIFDSPNKPAGTWGSAEFTLPLDVPTGNYHFQVSAKTSDNQKCSLDSNSFKLKNIFD</sequence>
<accession>A0ABR2VM42</accession>
<dbReference type="Proteomes" id="UP001479436">
    <property type="component" value="Unassembled WGS sequence"/>
</dbReference>
<keyword evidence="3" id="KW-1185">Reference proteome</keyword>
<keyword evidence="1" id="KW-0732">Signal</keyword>
<comment type="caution">
    <text evidence="2">The sequence shown here is derived from an EMBL/GenBank/DDBJ whole genome shotgun (WGS) entry which is preliminary data.</text>
</comment>
<dbReference type="EMBL" id="JASJQH010009981">
    <property type="protein sequence ID" value="KAK9674813.1"/>
    <property type="molecule type" value="Genomic_DNA"/>
</dbReference>
<feature type="chain" id="PRO_5046031997" description="Ser-Thr-rich glycosyl-phosphatidyl-inositol-anchored membrane family-domain-containing protein" evidence="1">
    <location>
        <begin position="21"/>
        <end position="133"/>
    </location>
</feature>
<feature type="signal peptide" evidence="1">
    <location>
        <begin position="1"/>
        <end position="20"/>
    </location>
</feature>
<protein>
    <recommendedName>
        <fullName evidence="4">Ser-Thr-rich glycosyl-phosphatidyl-inositol-anchored membrane family-domain-containing protein</fullName>
    </recommendedName>
</protein>
<gene>
    <name evidence="2" type="ORF">K7432_016868</name>
</gene>